<proteinExistence type="predicted"/>
<reference evidence="1" key="1">
    <citation type="journal article" date="2014" name="Int. J. Syst. Evol. Microbiol.">
        <title>Complete genome sequence of Corynebacterium casei LMG S-19264T (=DSM 44701T), isolated from a smear-ripened cheese.</title>
        <authorList>
            <consortium name="US DOE Joint Genome Institute (JGI-PGF)"/>
            <person name="Walter F."/>
            <person name="Albersmeier A."/>
            <person name="Kalinowski J."/>
            <person name="Ruckert C."/>
        </authorList>
    </citation>
    <scope>NUCLEOTIDE SEQUENCE</scope>
    <source>
        <strain evidence="1">VKM B-1606</strain>
    </source>
</reference>
<dbReference type="Proteomes" id="UP000758856">
    <property type="component" value="Unassembled WGS sequence"/>
</dbReference>
<sequence length="353" mass="36845">MPASAPRLWALLPKHRGDARMVEAAAEASGLGVDVKRLAFTPLGWLLNLRSRGSLFTATAAARAQLTPPWPNVVLTAGKRSVPLALWIRAASGGRTRLVHLGRPSAPLGWFDLVVTTPQYGLPARPNVLVQRFPPTTAPEALRPVPADLAALPRPRLMAIAGGDADPQRLDADAARRFAADAVARATAAGGSVLAATSPRTSPAAVLALKQTFASAPVPTRLEIYGEGADDYRAFLAAADAFLVTDDSASMITEAALRGAPVALFPLPRRPGVGLRAYGAVEALARRSQIGRRALGAAIAWGLVRGNRDIGLFVQALATDGLLDGGPRAAEVAAAELAEVGVRLRRLAQANHA</sequence>
<evidence type="ECO:0000313" key="1">
    <source>
        <dbReference type="EMBL" id="GLK55833.1"/>
    </source>
</evidence>
<evidence type="ECO:0000313" key="2">
    <source>
        <dbReference type="EMBL" id="MBM7850537.1"/>
    </source>
</evidence>
<dbReference type="RefSeq" id="WP_204948950.1">
    <property type="nucleotide sequence ID" value="NZ_BSFF01000002.1"/>
</dbReference>
<dbReference type="EMBL" id="JAFBCY010000001">
    <property type="protein sequence ID" value="MBM7850537.1"/>
    <property type="molecule type" value="Genomic_DNA"/>
</dbReference>
<dbReference type="Pfam" id="PF06258">
    <property type="entry name" value="Mito_fiss_Elm1"/>
    <property type="match status" value="1"/>
</dbReference>
<dbReference type="Proteomes" id="UP001143400">
    <property type="component" value="Unassembled WGS sequence"/>
</dbReference>
<dbReference type="InterPro" id="IPR009367">
    <property type="entry name" value="Elm1-like"/>
</dbReference>
<evidence type="ECO:0000313" key="3">
    <source>
        <dbReference type="Proteomes" id="UP000758856"/>
    </source>
</evidence>
<dbReference type="AlphaFoldDB" id="A0A9W6ISS8"/>
<gene>
    <name evidence="1" type="ORF">GCM10008170_18520</name>
    <name evidence="2" type="ORF">JOD31_000749</name>
</gene>
<organism evidence="1 4">
    <name type="scientific">Methylopila capsulata</name>
    <dbReference type="NCBI Taxonomy" id="61654"/>
    <lineage>
        <taxon>Bacteria</taxon>
        <taxon>Pseudomonadati</taxon>
        <taxon>Pseudomonadota</taxon>
        <taxon>Alphaproteobacteria</taxon>
        <taxon>Hyphomicrobiales</taxon>
        <taxon>Methylopilaceae</taxon>
        <taxon>Methylopila</taxon>
    </lineage>
</organism>
<accession>A0A9W6ISS8</accession>
<comment type="caution">
    <text evidence="1">The sequence shown here is derived from an EMBL/GenBank/DDBJ whole genome shotgun (WGS) entry which is preliminary data.</text>
</comment>
<name>A0A9W6ISS8_9HYPH</name>
<keyword evidence="3" id="KW-1185">Reference proteome</keyword>
<reference evidence="1" key="3">
    <citation type="submission" date="2023-01" db="EMBL/GenBank/DDBJ databases">
        <authorList>
            <person name="Sun Q."/>
            <person name="Evtushenko L."/>
        </authorList>
    </citation>
    <scope>NUCLEOTIDE SEQUENCE</scope>
    <source>
        <strain evidence="1">VKM B-1606</strain>
    </source>
</reference>
<protein>
    <submittedName>
        <fullName evidence="2">Mitochondrial fission protein ELM1</fullName>
    </submittedName>
</protein>
<reference evidence="2 3" key="2">
    <citation type="submission" date="2021-01" db="EMBL/GenBank/DDBJ databases">
        <title>Genomic Encyclopedia of Type Strains, Phase IV (KMG-IV): sequencing the most valuable type-strain genomes for metagenomic binning, comparative biology and taxonomic classification.</title>
        <authorList>
            <person name="Goeker M."/>
        </authorList>
    </citation>
    <scope>NUCLEOTIDE SEQUENCE [LARGE SCALE GENOMIC DNA]</scope>
    <source>
        <strain evidence="2 3">DSM 6130</strain>
    </source>
</reference>
<evidence type="ECO:0000313" key="4">
    <source>
        <dbReference type="Proteomes" id="UP001143400"/>
    </source>
</evidence>
<dbReference type="EMBL" id="BSFF01000002">
    <property type="protein sequence ID" value="GLK55833.1"/>
    <property type="molecule type" value="Genomic_DNA"/>
</dbReference>